<dbReference type="SMART" id="SM00358">
    <property type="entry name" value="DSRM"/>
    <property type="match status" value="1"/>
</dbReference>
<dbReference type="Gene3D" id="3.30.160.20">
    <property type="match status" value="1"/>
</dbReference>
<dbReference type="InterPro" id="IPR014720">
    <property type="entry name" value="dsRBD_dom"/>
</dbReference>
<dbReference type="Proteomes" id="UP001271007">
    <property type="component" value="Unassembled WGS sequence"/>
</dbReference>
<feature type="domain" description="DRBM" evidence="3">
    <location>
        <begin position="206"/>
        <end position="246"/>
    </location>
</feature>
<keyword evidence="5" id="KW-1185">Reference proteome</keyword>
<evidence type="ECO:0000313" key="5">
    <source>
        <dbReference type="Proteomes" id="UP001271007"/>
    </source>
</evidence>
<dbReference type="GO" id="GO:0003723">
    <property type="term" value="F:RNA binding"/>
    <property type="evidence" value="ECO:0007669"/>
    <property type="project" value="UniProtKB-UniRule"/>
</dbReference>
<evidence type="ECO:0000256" key="2">
    <source>
        <dbReference type="SAM" id="MobiDB-lite"/>
    </source>
</evidence>
<protein>
    <recommendedName>
        <fullName evidence="3">DRBM domain-containing protein</fullName>
    </recommendedName>
</protein>
<comment type="caution">
    <text evidence="4">The sequence shown here is derived from an EMBL/GenBank/DDBJ whole genome shotgun (WGS) entry which is preliminary data.</text>
</comment>
<dbReference type="EMBL" id="JAWDJX010000081">
    <property type="protein sequence ID" value="KAK3046751.1"/>
    <property type="molecule type" value="Genomic_DNA"/>
</dbReference>
<dbReference type="SUPFAM" id="SSF54768">
    <property type="entry name" value="dsRNA-binding domain-like"/>
    <property type="match status" value="1"/>
</dbReference>
<name>A0AAJ0D5R9_9PEZI</name>
<gene>
    <name evidence="4" type="ORF">LTR09_011776</name>
</gene>
<sequence>MASTSNGHTQTPENVSECGIDFIGFGSDIEEPSTPSPSSAQESQDYWMGKKFFGYLIAKSLLSDHRPTDTMEHLDVLYEECLQTFPYTRCLGTITANAMSQRCATLSTRTPYRSLMRLIGTMLRRGVDGESDAIASAVENCLVPSGIRSARESSMSTQAARTKSHTFSNGSPGEDIDGVFMCNMALHEHCQRDGEMMSWDEKRVRAHPPSFQARVNVQGVWFEGNGSSKKMARHHACREACIALNIEH</sequence>
<dbReference type="PROSITE" id="PS50137">
    <property type="entry name" value="DS_RBD"/>
    <property type="match status" value="1"/>
</dbReference>
<dbReference type="Pfam" id="PF00035">
    <property type="entry name" value="dsrm"/>
    <property type="match status" value="1"/>
</dbReference>
<dbReference type="AlphaFoldDB" id="A0AAJ0D5R9"/>
<evidence type="ECO:0000313" key="4">
    <source>
        <dbReference type="EMBL" id="KAK3046751.1"/>
    </source>
</evidence>
<accession>A0AAJ0D5R9</accession>
<reference evidence="4" key="1">
    <citation type="submission" date="2023-04" db="EMBL/GenBank/DDBJ databases">
        <title>Black Yeasts Isolated from many extreme environments.</title>
        <authorList>
            <person name="Coleine C."/>
            <person name="Stajich J.E."/>
            <person name="Selbmann L."/>
        </authorList>
    </citation>
    <scope>NUCLEOTIDE SEQUENCE</scope>
    <source>
        <strain evidence="4">CCFEE 5312</strain>
    </source>
</reference>
<feature type="region of interest" description="Disordered" evidence="2">
    <location>
        <begin position="152"/>
        <end position="172"/>
    </location>
</feature>
<evidence type="ECO:0000256" key="1">
    <source>
        <dbReference type="PROSITE-ProRule" id="PRU00266"/>
    </source>
</evidence>
<proteinExistence type="predicted"/>
<feature type="compositionally biased region" description="Polar residues" evidence="2">
    <location>
        <begin position="152"/>
        <end position="171"/>
    </location>
</feature>
<evidence type="ECO:0000259" key="3">
    <source>
        <dbReference type="PROSITE" id="PS50137"/>
    </source>
</evidence>
<dbReference type="CDD" id="cd00048">
    <property type="entry name" value="DSRM_SF"/>
    <property type="match status" value="1"/>
</dbReference>
<keyword evidence="1" id="KW-0694">RNA-binding</keyword>
<organism evidence="4 5">
    <name type="scientific">Extremus antarcticus</name>
    <dbReference type="NCBI Taxonomy" id="702011"/>
    <lineage>
        <taxon>Eukaryota</taxon>
        <taxon>Fungi</taxon>
        <taxon>Dikarya</taxon>
        <taxon>Ascomycota</taxon>
        <taxon>Pezizomycotina</taxon>
        <taxon>Dothideomycetes</taxon>
        <taxon>Dothideomycetidae</taxon>
        <taxon>Mycosphaerellales</taxon>
        <taxon>Extremaceae</taxon>
        <taxon>Extremus</taxon>
    </lineage>
</organism>